<protein>
    <submittedName>
        <fullName evidence="2">FBD-associated F-box protein At5g50270</fullName>
    </submittedName>
</protein>
<dbReference type="Proteomes" id="UP000694864">
    <property type="component" value="Chromosome 16"/>
</dbReference>
<evidence type="ECO:0000313" key="2">
    <source>
        <dbReference type="RefSeq" id="XP_010474623.1"/>
    </source>
</evidence>
<organism evidence="1 2">
    <name type="scientific">Camelina sativa</name>
    <name type="common">False flax</name>
    <name type="synonym">Myagrum sativum</name>
    <dbReference type="NCBI Taxonomy" id="90675"/>
    <lineage>
        <taxon>Eukaryota</taxon>
        <taxon>Viridiplantae</taxon>
        <taxon>Streptophyta</taxon>
        <taxon>Embryophyta</taxon>
        <taxon>Tracheophyta</taxon>
        <taxon>Spermatophyta</taxon>
        <taxon>Magnoliopsida</taxon>
        <taxon>eudicotyledons</taxon>
        <taxon>Gunneridae</taxon>
        <taxon>Pentapetalae</taxon>
        <taxon>rosids</taxon>
        <taxon>malvids</taxon>
        <taxon>Brassicales</taxon>
        <taxon>Brassicaceae</taxon>
        <taxon>Camelineae</taxon>
        <taxon>Camelina</taxon>
    </lineage>
</organism>
<gene>
    <name evidence="2" type="primary">LOC104754183</name>
</gene>
<proteinExistence type="predicted"/>
<dbReference type="Gene3D" id="3.80.10.10">
    <property type="entry name" value="Ribonuclease Inhibitor"/>
    <property type="match status" value="1"/>
</dbReference>
<dbReference type="GeneID" id="104754183"/>
<dbReference type="PANTHER" id="PTHR31900:SF34">
    <property type="entry name" value="EMB|CAB62440.1-RELATED"/>
    <property type="match status" value="1"/>
</dbReference>
<name>A0ABM0WQ86_CAMSA</name>
<dbReference type="SUPFAM" id="SSF52047">
    <property type="entry name" value="RNI-like"/>
    <property type="match status" value="1"/>
</dbReference>
<dbReference type="InterPro" id="IPR050232">
    <property type="entry name" value="FBL13/AtMIF1-like"/>
</dbReference>
<dbReference type="InterPro" id="IPR032675">
    <property type="entry name" value="LRR_dom_sf"/>
</dbReference>
<reference evidence="1" key="1">
    <citation type="journal article" date="2014" name="Nat. Commun.">
        <title>The emerging biofuel crop Camelina sativa retains a highly undifferentiated hexaploid genome structure.</title>
        <authorList>
            <person name="Kagale S."/>
            <person name="Koh C."/>
            <person name="Nixon J."/>
            <person name="Bollina V."/>
            <person name="Clarke W.E."/>
            <person name="Tuteja R."/>
            <person name="Spillane C."/>
            <person name="Robinson S.J."/>
            <person name="Links M.G."/>
            <person name="Clarke C."/>
            <person name="Higgins E.E."/>
            <person name="Huebert T."/>
            <person name="Sharpe A.G."/>
            <person name="Parkin I.A."/>
        </authorList>
    </citation>
    <scope>NUCLEOTIDE SEQUENCE [LARGE SCALE GENOMIC DNA]</scope>
    <source>
        <strain evidence="1">cv. DH55</strain>
    </source>
</reference>
<dbReference type="PANTHER" id="PTHR31900">
    <property type="entry name" value="F-BOX/RNI SUPERFAMILY PROTEIN-RELATED"/>
    <property type="match status" value="1"/>
</dbReference>
<accession>A0ABM0WQ86</accession>
<sequence length="278" mass="31718">MDQLPEELLLRILSFLPTMNDVVATMEVSLDVCAKTHRSLFLHEAPVIETLHFKLGQTCGAEDIRVWIRAAEKCSVRELHIKFVSPPPSASPTILPRSRMLVTLRLIDVVLVDDRPDDNVTIFTIRVPSLKLLRMLRTLERDSDNAHGFVIDVPSLETLEIRDFTDGGIFFLLASCGFYHSAICTIGNSWYSCDQDAHHVGSIFHHLVEVTLCTCDEQWLNLLLRLLGDSPKLRSLRLSQYHAVHDNQDDEPSPCWIKLSSVPKMFVIEFRNSRMERL</sequence>
<reference evidence="2" key="2">
    <citation type="submission" date="2025-08" db="UniProtKB">
        <authorList>
            <consortium name="RefSeq"/>
        </authorList>
    </citation>
    <scope>IDENTIFICATION</scope>
    <source>
        <tissue evidence="2">Leaf</tissue>
    </source>
</reference>
<dbReference type="RefSeq" id="XP_010474623.1">
    <property type="nucleotide sequence ID" value="XM_010476321.1"/>
</dbReference>
<keyword evidence="1" id="KW-1185">Reference proteome</keyword>
<evidence type="ECO:0000313" key="1">
    <source>
        <dbReference type="Proteomes" id="UP000694864"/>
    </source>
</evidence>